<dbReference type="Proteomes" id="UP001307889">
    <property type="component" value="Chromosome 14"/>
</dbReference>
<organism evidence="2 3">
    <name type="scientific">Nesidiocoris tenuis</name>
    <dbReference type="NCBI Taxonomy" id="355587"/>
    <lineage>
        <taxon>Eukaryota</taxon>
        <taxon>Metazoa</taxon>
        <taxon>Ecdysozoa</taxon>
        <taxon>Arthropoda</taxon>
        <taxon>Hexapoda</taxon>
        <taxon>Insecta</taxon>
        <taxon>Pterygota</taxon>
        <taxon>Neoptera</taxon>
        <taxon>Paraneoptera</taxon>
        <taxon>Hemiptera</taxon>
        <taxon>Heteroptera</taxon>
        <taxon>Panheteroptera</taxon>
        <taxon>Cimicomorpha</taxon>
        <taxon>Miridae</taxon>
        <taxon>Dicyphina</taxon>
        <taxon>Nesidiocoris</taxon>
    </lineage>
</organism>
<reference evidence="2 3" key="1">
    <citation type="submission" date="2023-09" db="EMBL/GenBank/DDBJ databases">
        <title>Nesidiocoris tenuis whole genome shotgun sequence.</title>
        <authorList>
            <person name="Shibata T."/>
            <person name="Shimoda M."/>
            <person name="Kobayashi T."/>
            <person name="Uehara T."/>
        </authorList>
    </citation>
    <scope>NUCLEOTIDE SEQUENCE [LARGE SCALE GENOMIC DNA]</scope>
    <source>
        <strain evidence="2 3">Japan</strain>
    </source>
</reference>
<name>A0ABN7BF40_9HEMI</name>
<feature type="region of interest" description="Disordered" evidence="1">
    <location>
        <begin position="14"/>
        <end position="34"/>
    </location>
</feature>
<accession>A0ABN7BF40</accession>
<keyword evidence="3" id="KW-1185">Reference proteome</keyword>
<dbReference type="EMBL" id="AP028922">
    <property type="protein sequence ID" value="BET02894.1"/>
    <property type="molecule type" value="Genomic_DNA"/>
</dbReference>
<gene>
    <name evidence="2" type="ORF">NTJ_15713</name>
</gene>
<sequence>MLYTRVFPHSNRITYPFNPNTSASTPEHPRPSRYQQLPSRTHVLSPRANHGVFLEQTTTPSVLSSMASFALLVFSFNGDPQQPFPLARSLIKCLPIT</sequence>
<feature type="compositionally biased region" description="Polar residues" evidence="1">
    <location>
        <begin position="14"/>
        <end position="25"/>
    </location>
</feature>
<evidence type="ECO:0000256" key="1">
    <source>
        <dbReference type="SAM" id="MobiDB-lite"/>
    </source>
</evidence>
<proteinExistence type="predicted"/>
<protein>
    <submittedName>
        <fullName evidence="2">Uncharacterized protein</fullName>
    </submittedName>
</protein>
<evidence type="ECO:0000313" key="3">
    <source>
        <dbReference type="Proteomes" id="UP001307889"/>
    </source>
</evidence>
<evidence type="ECO:0000313" key="2">
    <source>
        <dbReference type="EMBL" id="BET02894.1"/>
    </source>
</evidence>